<dbReference type="Pfam" id="PF14276">
    <property type="entry name" value="DUF4363"/>
    <property type="match status" value="1"/>
</dbReference>
<proteinExistence type="predicted"/>
<evidence type="ECO:0000313" key="2">
    <source>
        <dbReference type="Proteomes" id="UP000297714"/>
    </source>
</evidence>
<keyword evidence="2" id="KW-1185">Reference proteome</keyword>
<dbReference type="AlphaFoldDB" id="A0A4Z0YD23"/>
<evidence type="ECO:0000313" key="1">
    <source>
        <dbReference type="EMBL" id="TGJ77798.1"/>
    </source>
</evidence>
<comment type="caution">
    <text evidence="1">The sequence shown here is derived from an EMBL/GenBank/DDBJ whole genome shotgun (WGS) entry which is preliminary data.</text>
</comment>
<dbReference type="InterPro" id="IPR025373">
    <property type="entry name" value="DUF4363"/>
</dbReference>
<accession>A0A4Z0YD23</accession>
<name>A0A4Z0YD23_9FIRM</name>
<dbReference type="EMBL" id="SRMQ01000001">
    <property type="protein sequence ID" value="TGJ77798.1"/>
    <property type="molecule type" value="Genomic_DNA"/>
</dbReference>
<gene>
    <name evidence="1" type="ORF">CAGA_02020</name>
</gene>
<organism evidence="1 2">
    <name type="scientific">Caproiciproducens galactitolivorans</name>
    <dbReference type="NCBI Taxonomy" id="642589"/>
    <lineage>
        <taxon>Bacteria</taxon>
        <taxon>Bacillati</taxon>
        <taxon>Bacillota</taxon>
        <taxon>Clostridia</taxon>
        <taxon>Eubacteriales</taxon>
        <taxon>Acutalibacteraceae</taxon>
        <taxon>Caproiciproducens</taxon>
    </lineage>
</organism>
<reference evidence="1 2" key="1">
    <citation type="submission" date="2019-04" db="EMBL/GenBank/DDBJ databases">
        <authorList>
            <person name="Poehlein A."/>
            <person name="Bengelsdorf F.R."/>
            <person name="Duerre P."/>
            <person name="Daniel R."/>
        </authorList>
    </citation>
    <scope>NUCLEOTIDE SEQUENCE [LARGE SCALE GENOMIC DNA]</scope>
    <source>
        <strain evidence="1 2">BS-1</strain>
    </source>
</reference>
<dbReference type="Proteomes" id="UP000297714">
    <property type="component" value="Unassembled WGS sequence"/>
</dbReference>
<dbReference type="OrthoDB" id="1852531at2"/>
<sequence>MKRIWASVIIFVFLVTICTIGTITTKKVSGQMTQTVSSAKEAAAKGDTDTALELSRKALSDWHNKHSFLCTFMPHSQLEAIDQTLSTLPMLCYYNATDQFEAECDRAITQIMFLNESQLPSLANIL</sequence>
<evidence type="ECO:0008006" key="3">
    <source>
        <dbReference type="Google" id="ProtNLM"/>
    </source>
</evidence>
<protein>
    <recommendedName>
        <fullName evidence="3">DUF4363 family protein</fullName>
    </recommendedName>
</protein>
<dbReference type="RefSeq" id="WP_135656787.1">
    <property type="nucleotide sequence ID" value="NZ_SRMQ01000001.1"/>
</dbReference>